<name>A0A8J4GJP7_9CHLO</name>
<feature type="region of interest" description="Disordered" evidence="1">
    <location>
        <begin position="182"/>
        <end position="201"/>
    </location>
</feature>
<proteinExistence type="predicted"/>
<feature type="non-terminal residue" evidence="2">
    <location>
        <position position="1"/>
    </location>
</feature>
<accession>A0A8J4GJP7</accession>
<evidence type="ECO:0000313" key="2">
    <source>
        <dbReference type="EMBL" id="GIM08535.1"/>
    </source>
</evidence>
<protein>
    <submittedName>
        <fullName evidence="2">Uncharacterized protein</fullName>
    </submittedName>
</protein>
<evidence type="ECO:0000256" key="1">
    <source>
        <dbReference type="SAM" id="MobiDB-lite"/>
    </source>
</evidence>
<feature type="region of interest" description="Disordered" evidence="1">
    <location>
        <begin position="359"/>
        <end position="393"/>
    </location>
</feature>
<feature type="compositionally biased region" description="Polar residues" evidence="1">
    <location>
        <begin position="375"/>
        <end position="393"/>
    </location>
</feature>
<comment type="caution">
    <text evidence="2">The sequence shown here is derived from an EMBL/GenBank/DDBJ whole genome shotgun (WGS) entry which is preliminary data.</text>
</comment>
<sequence>MVHALAWRTSLTSKDTRGHRVMDFLKTLGAWLLSKFVRFLPAFFAALHTSCYLWPRRYQHCRNGRYVLQYTMWSHFLPMASPSSSSWLSPFVRVSLAHPELWALAKGIFPRCLTGRISCQLMYDAGYSGGPLPCVRQPAVPRIGNLNRCRTFASSDFASQRTLSNSIPCHCQWLASIHSHSRSPRHFQPQPPVAQQTGGNPIATPERALAAVTTVASWSRYTGCTAVFSIRYKIHGYEPGDLRPDWRTRLDSLTHSDVTRMVGSYVRPGCVELTVDFLVPAAKATVAPAGKARVLSGSGTLGFGIVACAQHSAKPTVNEFAAASPPRLSCEFDGTLDVLARGKVKAPDVVRILNALGLNGRTPDDRQAGPAPPAQDNSPTGTTPLPQATPTREQVQVEVLGTEPAAHDAPQVVHLWPRVLTLPSSLQQQQAQHVHQHAPDVAACRPVTPLLDAFELEPAAWGSEEDEEDHDGRTAAASATTAADGTVLLRATLCRAVGKQREGRTLSMPSVFARTNNEILAATVARFRQLPVDAPLPSCAGMGTHGQDGGAEAVCASSWCSAAAGCRDVERYELEVLLAVPRKRGLVLVEMQWNGQP</sequence>
<dbReference type="Proteomes" id="UP000722791">
    <property type="component" value="Unassembled WGS sequence"/>
</dbReference>
<reference evidence="2" key="1">
    <citation type="journal article" date="2021" name="Proc. Natl. Acad. Sci. U.S.A.">
        <title>Three genomes in the algal genus Volvox reveal the fate of a haploid sex-determining region after a transition to homothallism.</title>
        <authorList>
            <person name="Yamamoto K."/>
            <person name="Hamaji T."/>
            <person name="Kawai-Toyooka H."/>
            <person name="Matsuzaki R."/>
            <person name="Takahashi F."/>
            <person name="Nishimura Y."/>
            <person name="Kawachi M."/>
            <person name="Noguchi H."/>
            <person name="Minakuchi Y."/>
            <person name="Umen J.G."/>
            <person name="Toyoda A."/>
            <person name="Nozaki H."/>
        </authorList>
    </citation>
    <scope>NUCLEOTIDE SEQUENCE</scope>
    <source>
        <strain evidence="2">NIES-3785</strain>
    </source>
</reference>
<organism evidence="2 3">
    <name type="scientific">Volvox reticuliferus</name>
    <dbReference type="NCBI Taxonomy" id="1737510"/>
    <lineage>
        <taxon>Eukaryota</taxon>
        <taxon>Viridiplantae</taxon>
        <taxon>Chlorophyta</taxon>
        <taxon>core chlorophytes</taxon>
        <taxon>Chlorophyceae</taxon>
        <taxon>CS clade</taxon>
        <taxon>Chlamydomonadales</taxon>
        <taxon>Volvocaceae</taxon>
        <taxon>Volvox</taxon>
    </lineage>
</organism>
<evidence type="ECO:0000313" key="3">
    <source>
        <dbReference type="Proteomes" id="UP000722791"/>
    </source>
</evidence>
<dbReference type="AlphaFoldDB" id="A0A8J4GJP7"/>
<dbReference type="EMBL" id="BNCQ01000027">
    <property type="protein sequence ID" value="GIM08535.1"/>
    <property type="molecule type" value="Genomic_DNA"/>
</dbReference>
<gene>
    <name evidence="2" type="ORF">Vretimale_12506</name>
</gene>